<evidence type="ECO:0008006" key="4">
    <source>
        <dbReference type="Google" id="ProtNLM"/>
    </source>
</evidence>
<dbReference type="NCBIfam" id="TIGR00026">
    <property type="entry name" value="hi_GC_TIGR00026"/>
    <property type="match status" value="1"/>
</dbReference>
<evidence type="ECO:0000256" key="1">
    <source>
        <dbReference type="SAM" id="MobiDB-lite"/>
    </source>
</evidence>
<accession>A0ABP9EJ58</accession>
<dbReference type="Gene3D" id="2.30.110.10">
    <property type="entry name" value="Electron Transport, Fmn-binding Protein, Chain A"/>
    <property type="match status" value="1"/>
</dbReference>
<keyword evidence="3" id="KW-1185">Reference proteome</keyword>
<dbReference type="InterPro" id="IPR004378">
    <property type="entry name" value="F420H2_quin_Rdtase"/>
</dbReference>
<protein>
    <recommendedName>
        <fullName evidence="4">Deazaflavin-dependent oxidoreductase (Nitroreductase family)</fullName>
    </recommendedName>
</protein>
<evidence type="ECO:0000313" key="2">
    <source>
        <dbReference type="EMBL" id="GAA4880238.1"/>
    </source>
</evidence>
<proteinExistence type="predicted"/>
<comment type="caution">
    <text evidence="2">The sequence shown here is derived from an EMBL/GenBank/DDBJ whole genome shotgun (WGS) entry which is preliminary data.</text>
</comment>
<dbReference type="Proteomes" id="UP001500457">
    <property type="component" value="Unassembled WGS sequence"/>
</dbReference>
<dbReference type="RefSeq" id="WP_274231707.1">
    <property type="nucleotide sequence ID" value="NZ_BAABHQ010000009.1"/>
</dbReference>
<organism evidence="2 3">
    <name type="scientific">Actinomycetospora straminea</name>
    <dbReference type="NCBI Taxonomy" id="663607"/>
    <lineage>
        <taxon>Bacteria</taxon>
        <taxon>Bacillati</taxon>
        <taxon>Actinomycetota</taxon>
        <taxon>Actinomycetes</taxon>
        <taxon>Pseudonocardiales</taxon>
        <taxon>Pseudonocardiaceae</taxon>
        <taxon>Actinomycetospora</taxon>
    </lineage>
</organism>
<reference evidence="3" key="1">
    <citation type="journal article" date="2019" name="Int. J. Syst. Evol. Microbiol.">
        <title>The Global Catalogue of Microorganisms (GCM) 10K type strain sequencing project: providing services to taxonomists for standard genome sequencing and annotation.</title>
        <authorList>
            <consortium name="The Broad Institute Genomics Platform"/>
            <consortium name="The Broad Institute Genome Sequencing Center for Infectious Disease"/>
            <person name="Wu L."/>
            <person name="Ma J."/>
        </authorList>
    </citation>
    <scope>NUCLEOTIDE SEQUENCE [LARGE SCALE GENOMIC DNA]</scope>
    <source>
        <strain evidence="3">JCM 17983</strain>
    </source>
</reference>
<gene>
    <name evidence="2" type="ORF">GCM10023203_33960</name>
</gene>
<sequence>MRTADPARRRLSRALVRAPILVYRCGFGWIFGRRLVLLTHVGRRTGRPRHVVLEVVGQGPVTGSYVVASGYGSRAQWFRNVVAHPEVSYQVGARRRDGWAYPLPSAESGRRLADYARRRPRTAAALMRMLDRDVDGSPPDPEAYERLGADHEHGVPLVLLAPTPPSEREPRPPRGRTPS</sequence>
<name>A0ABP9EJ58_9PSEU</name>
<dbReference type="InterPro" id="IPR012349">
    <property type="entry name" value="Split_barrel_FMN-bd"/>
</dbReference>
<dbReference type="Pfam" id="PF04075">
    <property type="entry name" value="F420H2_quin_red"/>
    <property type="match status" value="1"/>
</dbReference>
<feature type="region of interest" description="Disordered" evidence="1">
    <location>
        <begin position="130"/>
        <end position="179"/>
    </location>
</feature>
<evidence type="ECO:0000313" key="3">
    <source>
        <dbReference type="Proteomes" id="UP001500457"/>
    </source>
</evidence>
<dbReference type="EMBL" id="BAABHQ010000009">
    <property type="protein sequence ID" value="GAA4880238.1"/>
    <property type="molecule type" value="Genomic_DNA"/>
</dbReference>
<feature type="compositionally biased region" description="Basic and acidic residues" evidence="1">
    <location>
        <begin position="143"/>
        <end position="154"/>
    </location>
</feature>